<dbReference type="InterPro" id="IPR006311">
    <property type="entry name" value="TAT_signal"/>
</dbReference>
<comment type="caution">
    <text evidence="2">The sequence shown here is derived from an EMBL/GenBank/DDBJ whole genome shotgun (WGS) entry which is preliminary data.</text>
</comment>
<organism evidence="2 3">
    <name type="scientific">Gluconacetobacter johannae</name>
    <dbReference type="NCBI Taxonomy" id="112140"/>
    <lineage>
        <taxon>Bacteria</taxon>
        <taxon>Pseudomonadati</taxon>
        <taxon>Pseudomonadota</taxon>
        <taxon>Alphaproteobacteria</taxon>
        <taxon>Acetobacterales</taxon>
        <taxon>Acetobacteraceae</taxon>
        <taxon>Gluconacetobacter</taxon>
    </lineage>
</organism>
<dbReference type="Proteomes" id="UP000561066">
    <property type="component" value="Unassembled WGS sequence"/>
</dbReference>
<feature type="signal peptide" evidence="1">
    <location>
        <begin position="1"/>
        <end position="31"/>
    </location>
</feature>
<evidence type="ECO:0000313" key="3">
    <source>
        <dbReference type="Proteomes" id="UP000561066"/>
    </source>
</evidence>
<gene>
    <name evidence="2" type="ORF">HLH21_00490</name>
</gene>
<dbReference type="RefSeq" id="WP_182940266.1">
    <property type="nucleotide sequence ID" value="NZ_JABEQH010000001.1"/>
</dbReference>
<sequence length="121" mass="13463">MTRQIARRALLALGIVAGIGLAGHDMSSAQAQPYPGGGGYYRYGPTRPGWSPPPPPAVRYEAVPPPRGRGWVWQQGVWDWGPGGYVWMPGRYVRYGGHGGWGPGRWERRGPSWVWVRPGWR</sequence>
<proteinExistence type="predicted"/>
<evidence type="ECO:0000313" key="2">
    <source>
        <dbReference type="EMBL" id="MBB2174399.1"/>
    </source>
</evidence>
<dbReference type="Pfam" id="PF12779">
    <property type="entry name" value="WXXGXW"/>
    <property type="match status" value="1"/>
</dbReference>
<dbReference type="InterPro" id="IPR024447">
    <property type="entry name" value="YXWGXW_rpt"/>
</dbReference>
<protein>
    <submittedName>
        <fullName evidence="2">BcpO-related WXXGXW repeat protein</fullName>
    </submittedName>
</protein>
<dbReference type="PROSITE" id="PS51318">
    <property type="entry name" value="TAT"/>
    <property type="match status" value="1"/>
</dbReference>
<evidence type="ECO:0000256" key="1">
    <source>
        <dbReference type="SAM" id="SignalP"/>
    </source>
</evidence>
<accession>A0A7W4J4A7</accession>
<feature type="chain" id="PRO_5030518019" evidence="1">
    <location>
        <begin position="32"/>
        <end position="121"/>
    </location>
</feature>
<name>A0A7W4J4A7_9PROT</name>
<dbReference type="AlphaFoldDB" id="A0A7W4J4A7"/>
<reference evidence="2 3" key="1">
    <citation type="submission" date="2020-04" db="EMBL/GenBank/DDBJ databases">
        <title>Description of novel Gluconacetobacter.</title>
        <authorList>
            <person name="Sombolestani A."/>
        </authorList>
    </citation>
    <scope>NUCLEOTIDE SEQUENCE [LARGE SCALE GENOMIC DNA]</scope>
    <source>
        <strain evidence="2 3">LMG 21312</strain>
    </source>
</reference>
<keyword evidence="3" id="KW-1185">Reference proteome</keyword>
<dbReference type="EMBL" id="JABEQH010000001">
    <property type="protein sequence ID" value="MBB2174399.1"/>
    <property type="molecule type" value="Genomic_DNA"/>
</dbReference>
<keyword evidence="1" id="KW-0732">Signal</keyword>